<gene>
    <name evidence="1" type="ORF">FNU76_10305</name>
</gene>
<dbReference type="EMBL" id="CP041730">
    <property type="protein sequence ID" value="QDQ26725.1"/>
    <property type="molecule type" value="Genomic_DNA"/>
</dbReference>
<sequence length="191" mass="20937">MHPRHTDAIIEHLKEVQLVLSEYSGNHHAIDQAAIAFSQIGVPTQNVKKAGPYGQVHADLVTVRDCYVALTVGSAFGDLSAIPALLAAMNQARAHLMAASDLLLRIVVRANMEVFDPAFRSLQHTVFSLEAQLLGVLERHPAGVDREALFKLCPLAASRTEFAMEMHRLRTAGRVVEINGFYLVAQTCEVE</sequence>
<proteinExistence type="predicted"/>
<keyword evidence="2" id="KW-1185">Reference proteome</keyword>
<reference evidence="2" key="1">
    <citation type="submission" date="2019-07" db="EMBL/GenBank/DDBJ databases">
        <title>Chitinimonas sp. nov., isolated from Ny-Alesund, arctica soil.</title>
        <authorList>
            <person name="Xu Q."/>
            <person name="Peng F."/>
        </authorList>
    </citation>
    <scope>NUCLEOTIDE SEQUENCE [LARGE SCALE GENOMIC DNA]</scope>
    <source>
        <strain evidence="2">R3-44</strain>
    </source>
</reference>
<name>A0A516SEZ1_9NEIS</name>
<dbReference type="Proteomes" id="UP000317550">
    <property type="component" value="Chromosome"/>
</dbReference>
<dbReference type="RefSeq" id="WP_144278119.1">
    <property type="nucleotide sequence ID" value="NZ_CP041730.1"/>
</dbReference>
<evidence type="ECO:0000313" key="1">
    <source>
        <dbReference type="EMBL" id="QDQ26725.1"/>
    </source>
</evidence>
<organism evidence="1 2">
    <name type="scientific">Chitinimonas arctica</name>
    <dbReference type="NCBI Taxonomy" id="2594795"/>
    <lineage>
        <taxon>Bacteria</taxon>
        <taxon>Pseudomonadati</taxon>
        <taxon>Pseudomonadota</taxon>
        <taxon>Betaproteobacteria</taxon>
        <taxon>Neisseriales</taxon>
        <taxon>Chitinibacteraceae</taxon>
        <taxon>Chitinimonas</taxon>
    </lineage>
</organism>
<dbReference type="AlphaFoldDB" id="A0A516SEZ1"/>
<accession>A0A516SEZ1</accession>
<evidence type="ECO:0000313" key="2">
    <source>
        <dbReference type="Proteomes" id="UP000317550"/>
    </source>
</evidence>
<dbReference type="KEGG" id="cari:FNU76_10305"/>
<protein>
    <submittedName>
        <fullName evidence="1">Uncharacterized protein</fullName>
    </submittedName>
</protein>